<accession>A0A1V0U2R4</accession>
<reference evidence="5 6" key="1">
    <citation type="submission" date="2017-04" db="EMBL/GenBank/DDBJ databases">
        <title>Complete Genome Sequence of Streptomyces gilvosporeus F607, a Capable Producer of Natamycin.</title>
        <authorList>
            <person name="Zong G."/>
            <person name="Zhong C."/>
            <person name="Fu J."/>
            <person name="Qin R."/>
            <person name="Cao G."/>
        </authorList>
    </citation>
    <scope>NUCLEOTIDE SEQUENCE [LARGE SCALE GENOMIC DNA]</scope>
    <source>
        <strain evidence="5 6">F607</strain>
    </source>
</reference>
<protein>
    <submittedName>
        <fullName evidence="5">Alpha/beta hydrolase</fullName>
    </submittedName>
</protein>
<gene>
    <name evidence="5" type="ORF">B1H19_17485</name>
</gene>
<keyword evidence="1 5" id="KW-0378">Hydrolase</keyword>
<dbReference type="AlphaFoldDB" id="A0A1V0U2R4"/>
<dbReference type="GO" id="GO:0003847">
    <property type="term" value="F:1-alkyl-2-acetylglycerophosphocholine esterase activity"/>
    <property type="evidence" value="ECO:0007669"/>
    <property type="project" value="TreeGrafter"/>
</dbReference>
<dbReference type="STRING" id="553510.B1H19_17485"/>
<dbReference type="KEGG" id="sgv:B1H19_17485"/>
<sequence>MSAGCGAAQGTRNRRGTAQAPTGLVLRLPPPTGPYRDRIGVTALYLVDRSRRDPWEAGIAVREVMVSVFYPARDVGGGHPVAPQMSRGAVEVFRAVDVAVHRLPRKGVDWGATRTHAHTGAPAEPVRRPVLLYTPGGGDARTLGTGTAEELASRGYVVVTVDHPGDAGEVEFPVPRAGRGPVRPTVFRGDPRARPWQFRTMIETRIADLRFVLDQLAALAAGRNPDAAGRAVPAGLGRALDLRRVGVFGHSAGGTAAAQAMDEDRRIRAAVNLEGFLDRPSDTPGREPDPYPVARHGVDRPLLLLGSERFPARRELERSWATLLAQGGGHIRRDRIDGGAHWVFNDYGALAPQLQGAGLMPAEARNALVGTVEPAVSVPQVRHLVHRFFARHLPVRDPGR</sequence>
<organism evidence="5 6">
    <name type="scientific">Streptomyces gilvosporeus</name>
    <dbReference type="NCBI Taxonomy" id="553510"/>
    <lineage>
        <taxon>Bacteria</taxon>
        <taxon>Bacillati</taxon>
        <taxon>Actinomycetota</taxon>
        <taxon>Actinomycetes</taxon>
        <taxon>Kitasatosporales</taxon>
        <taxon>Streptomycetaceae</taxon>
        <taxon>Streptomyces</taxon>
    </lineage>
</organism>
<dbReference type="InterPro" id="IPR029058">
    <property type="entry name" value="AB_hydrolase_fold"/>
</dbReference>
<evidence type="ECO:0000256" key="2">
    <source>
        <dbReference type="ARBA" id="ARBA00022963"/>
    </source>
</evidence>
<keyword evidence="3" id="KW-0443">Lipid metabolism</keyword>
<feature type="region of interest" description="Disordered" evidence="4">
    <location>
        <begin position="1"/>
        <end position="31"/>
    </location>
</feature>
<proteinExistence type="predicted"/>
<dbReference type="Proteomes" id="UP000192726">
    <property type="component" value="Chromosome"/>
</dbReference>
<evidence type="ECO:0000313" key="5">
    <source>
        <dbReference type="EMBL" id="ARF59529.1"/>
    </source>
</evidence>
<name>A0A1V0U2R4_9ACTN</name>
<evidence type="ECO:0000256" key="1">
    <source>
        <dbReference type="ARBA" id="ARBA00022801"/>
    </source>
</evidence>
<keyword evidence="6" id="KW-1185">Reference proteome</keyword>
<dbReference type="SUPFAM" id="SSF53474">
    <property type="entry name" value="alpha/beta-Hydrolases"/>
    <property type="match status" value="1"/>
</dbReference>
<dbReference type="Gene3D" id="3.40.50.1820">
    <property type="entry name" value="alpha/beta hydrolase"/>
    <property type="match status" value="1"/>
</dbReference>
<dbReference type="PANTHER" id="PTHR10272">
    <property type="entry name" value="PLATELET-ACTIVATING FACTOR ACETYLHYDROLASE"/>
    <property type="match status" value="1"/>
</dbReference>
<dbReference type="EMBL" id="CP020569">
    <property type="protein sequence ID" value="ARF59529.1"/>
    <property type="molecule type" value="Genomic_DNA"/>
</dbReference>
<evidence type="ECO:0000256" key="4">
    <source>
        <dbReference type="SAM" id="MobiDB-lite"/>
    </source>
</evidence>
<keyword evidence="2" id="KW-0442">Lipid degradation</keyword>
<dbReference type="GO" id="GO:0016042">
    <property type="term" value="P:lipid catabolic process"/>
    <property type="evidence" value="ECO:0007669"/>
    <property type="project" value="UniProtKB-KW"/>
</dbReference>
<dbReference type="PANTHER" id="PTHR10272:SF0">
    <property type="entry name" value="PLATELET-ACTIVATING FACTOR ACETYLHYDROLASE"/>
    <property type="match status" value="1"/>
</dbReference>
<evidence type="ECO:0000313" key="6">
    <source>
        <dbReference type="Proteomes" id="UP000192726"/>
    </source>
</evidence>
<evidence type="ECO:0000256" key="3">
    <source>
        <dbReference type="ARBA" id="ARBA00023098"/>
    </source>
</evidence>